<evidence type="ECO:0000256" key="2">
    <source>
        <dbReference type="ARBA" id="ARBA00022692"/>
    </source>
</evidence>
<keyword evidence="8" id="KW-1185">Reference proteome</keyword>
<dbReference type="InterPro" id="IPR024989">
    <property type="entry name" value="MFS_assoc_dom"/>
</dbReference>
<dbReference type="SUPFAM" id="SSF103473">
    <property type="entry name" value="MFS general substrate transporter"/>
    <property type="match status" value="1"/>
</dbReference>
<comment type="subcellular location">
    <subcellularLocation>
        <location evidence="1">Membrane</location>
        <topology evidence="1">Multi-pass membrane protein</topology>
    </subcellularLocation>
</comment>
<sequence>MSTNSCLTSSLGDVSSAVESSLYQRLHAILRELDTDNQSGSACNKDKVDYRIRIIPLLHTLVYAVMQSVYIPDDLCERVYVCLNRLVTLPEPYCSLGLNYAKCMKMECKIPGALYLRRVIAEHSLNNEYCTLHERVFMFVDPAVFPLPLLNAVRAEVEGTASGNDPQSHQRWVLLHTLQAGLGRHCHGRALAQALEDLGEDVERYFQDVVATVEEMIGNGGLDSDQYSTRLQQIYHDIVSSADQEQSGPTCLVGSPLPSPEISFHIWTKEDEIWNEVVNFTLMVSPAEHSSAFLEEDNMAKRASVISTMSVDSGIEADLPLNKFSSLMVEPSGILDVQEQLKSSQFFRRQCVRCPKAGNRMTLMMETIKEGGGSGRCGKSLPKEEKNFTARIVVMGDDRTLGRLGRTYHNIRKREAQHLFLTKRVNLEIYYIPVTSEPVTTSLIQDSVPAVVDMLTIAGSLGCVDPWYDCNINSLGAMILKLAKMHSQDGGSSKPNSFLLDIISYYTRTAQQPVHIPIYSVKIAFSGMNSKAVEELFVCQLHMDFAMLRPLRATFKDTIKGSLVPFLTLYFRYLGLTAAMTGTIMASKHFVALLWRPTSSVLARHYNKRHMVIMLCLIFSAVVPLMLLLFPPTGISTESGSCNISQLNANRTKFGHTTLDLRTTPQKFTRSLVFSTEHEERSAKAFSGTEAVAENVSAYFNAQSIAAGLNATVHDIDIQVPLETKGAWTRPGERRSRSLNKLKKKQNVKELHHNEFLGNLKVMDAQHQMFFLVMIIVCLWEVMAAPVEWTADDGLHEYLDFVDATDRHRAVQYWKLLGAAGGVGKAGILVSFLYCLIGTVLHFYTYAAFMVLTASVAALLPLYRHKRERVPGVGWKAVKLVQGDPRALLCAISALLTGMAGSAVSDFILWQMQNHNATELQMGIILGLTPLCQAVLTPLNGTLTRLLKCHGRMLLLCIIGFSLQCLCYSLLWTPWAALPAQLLAGLSTGALLWSMEAQCMDIASPGTERAVQRVFEAFSLDLGAGLGSLAGGLVVEKFGVVVLFQGTAAMLALWGVALAVLQWRIPRQQKINYSRLLVADASEMSESDSEQETDWLEKAMEEDKGNNNWRRQEK</sequence>
<reference evidence="7" key="1">
    <citation type="submission" date="2023-03" db="EMBL/GenBank/DDBJ databases">
        <title>Electrophorus voltai genome.</title>
        <authorList>
            <person name="Bian C."/>
        </authorList>
    </citation>
    <scope>NUCLEOTIDE SEQUENCE</scope>
    <source>
        <strain evidence="7">CB-2022</strain>
        <tissue evidence="7">Muscle</tissue>
    </source>
</reference>
<keyword evidence="3 5" id="KW-1133">Transmembrane helix</keyword>
<dbReference type="GO" id="GO:0046935">
    <property type="term" value="F:1-phosphatidylinositol-3-kinase regulator activity"/>
    <property type="evidence" value="ECO:0007669"/>
    <property type="project" value="InterPro"/>
</dbReference>
<comment type="caution">
    <text evidence="7">The sequence shown here is derived from an EMBL/GenBank/DDBJ whole genome shotgun (WGS) entry which is preliminary data.</text>
</comment>
<evidence type="ECO:0000256" key="5">
    <source>
        <dbReference type="SAM" id="Phobius"/>
    </source>
</evidence>
<dbReference type="Gene3D" id="1.20.1250.20">
    <property type="entry name" value="MFS general substrate transporter like domains"/>
    <property type="match status" value="2"/>
</dbReference>
<feature type="transmembrane region" description="Helical" evidence="5">
    <location>
        <begin position="887"/>
        <end position="910"/>
    </location>
</feature>
<dbReference type="AlphaFoldDB" id="A0AAD9DYZ4"/>
<organism evidence="7 8">
    <name type="scientific">Electrophorus voltai</name>
    <dbReference type="NCBI Taxonomy" id="2609070"/>
    <lineage>
        <taxon>Eukaryota</taxon>
        <taxon>Metazoa</taxon>
        <taxon>Chordata</taxon>
        <taxon>Craniata</taxon>
        <taxon>Vertebrata</taxon>
        <taxon>Euteleostomi</taxon>
        <taxon>Actinopterygii</taxon>
        <taxon>Neopterygii</taxon>
        <taxon>Teleostei</taxon>
        <taxon>Ostariophysi</taxon>
        <taxon>Gymnotiformes</taxon>
        <taxon>Gymnotoidei</taxon>
        <taxon>Gymnotidae</taxon>
        <taxon>Electrophorus</taxon>
    </lineage>
</organism>
<feature type="domain" description="Major facilitator superfamily (MFS) profile" evidence="6">
    <location>
        <begin position="886"/>
        <end position="1114"/>
    </location>
</feature>
<protein>
    <recommendedName>
        <fullName evidence="6">Major facilitator superfamily (MFS) profile domain-containing protein</fullName>
    </recommendedName>
</protein>
<feature type="transmembrane region" description="Helical" evidence="5">
    <location>
        <begin position="769"/>
        <end position="787"/>
    </location>
</feature>
<feature type="transmembrane region" description="Helical" evidence="5">
    <location>
        <begin position="1041"/>
        <end position="1061"/>
    </location>
</feature>
<dbReference type="PANTHER" id="PTHR15593:SF1">
    <property type="entry name" value="PHOSPHOINOSITIDE 3-KINASE REGULATORY SUBUNIT 6"/>
    <property type="match status" value="1"/>
</dbReference>
<dbReference type="Pfam" id="PF10486">
    <property type="entry name" value="PI3K_1B_p101"/>
    <property type="match status" value="2"/>
</dbReference>
<feature type="transmembrane region" description="Helical" evidence="5">
    <location>
        <begin position="922"/>
        <end position="941"/>
    </location>
</feature>
<dbReference type="InterPro" id="IPR020846">
    <property type="entry name" value="MFS_dom"/>
</dbReference>
<dbReference type="GO" id="GO:0005944">
    <property type="term" value="C:phosphatidylinositol 3-kinase complex, class IB"/>
    <property type="evidence" value="ECO:0007669"/>
    <property type="project" value="InterPro"/>
</dbReference>
<feature type="transmembrane region" description="Helical" evidence="5">
    <location>
        <begin position="843"/>
        <end position="863"/>
    </location>
</feature>
<dbReference type="Proteomes" id="UP001239994">
    <property type="component" value="Unassembled WGS sequence"/>
</dbReference>
<feature type="transmembrane region" description="Helical" evidence="5">
    <location>
        <begin position="570"/>
        <end position="591"/>
    </location>
</feature>
<dbReference type="PANTHER" id="PTHR15593">
    <property type="entry name" value="PHOSPHATIDYLINOSITOL 3-KINASE REGULATORY SUBUNIT"/>
    <property type="match status" value="1"/>
</dbReference>
<feature type="transmembrane region" description="Helical" evidence="5">
    <location>
        <begin position="953"/>
        <end position="971"/>
    </location>
</feature>
<dbReference type="PROSITE" id="PS50850">
    <property type="entry name" value="MFS"/>
    <property type="match status" value="1"/>
</dbReference>
<keyword evidence="2 5" id="KW-0812">Transmembrane</keyword>
<evidence type="ECO:0000256" key="1">
    <source>
        <dbReference type="ARBA" id="ARBA00004141"/>
    </source>
</evidence>
<dbReference type="InterPro" id="IPR036259">
    <property type="entry name" value="MFS_trans_sf"/>
</dbReference>
<dbReference type="InterPro" id="IPR019522">
    <property type="entry name" value="PIK3R5/6"/>
</dbReference>
<evidence type="ECO:0000313" key="8">
    <source>
        <dbReference type="Proteomes" id="UP001239994"/>
    </source>
</evidence>
<evidence type="ECO:0000256" key="4">
    <source>
        <dbReference type="ARBA" id="ARBA00023136"/>
    </source>
</evidence>
<feature type="transmembrane region" description="Helical" evidence="5">
    <location>
        <begin position="816"/>
        <end position="837"/>
    </location>
</feature>
<keyword evidence="4 5" id="KW-0472">Membrane</keyword>
<evidence type="ECO:0000256" key="3">
    <source>
        <dbReference type="ARBA" id="ARBA00022989"/>
    </source>
</evidence>
<dbReference type="EMBL" id="JAROKS010000012">
    <property type="protein sequence ID" value="KAK1798183.1"/>
    <property type="molecule type" value="Genomic_DNA"/>
</dbReference>
<proteinExistence type="predicted"/>
<accession>A0AAD9DYZ4</accession>
<feature type="transmembrane region" description="Helical" evidence="5">
    <location>
        <begin position="612"/>
        <end position="630"/>
    </location>
</feature>
<name>A0AAD9DYZ4_9TELE</name>
<gene>
    <name evidence="7" type="ORF">P4O66_000678</name>
</gene>
<evidence type="ECO:0000313" key="7">
    <source>
        <dbReference type="EMBL" id="KAK1798183.1"/>
    </source>
</evidence>
<dbReference type="GO" id="GO:0022857">
    <property type="term" value="F:transmembrane transporter activity"/>
    <property type="evidence" value="ECO:0007669"/>
    <property type="project" value="InterPro"/>
</dbReference>
<evidence type="ECO:0000259" key="6">
    <source>
        <dbReference type="PROSITE" id="PS50850"/>
    </source>
</evidence>
<dbReference type="GO" id="GO:0007186">
    <property type="term" value="P:G protein-coupled receptor signaling pathway"/>
    <property type="evidence" value="ECO:0007669"/>
    <property type="project" value="TreeGrafter"/>
</dbReference>
<dbReference type="Pfam" id="PF12832">
    <property type="entry name" value="MFS_1_like"/>
    <property type="match status" value="1"/>
</dbReference>